<feature type="active site" evidence="13">
    <location>
        <position position="17"/>
    </location>
</feature>
<feature type="binding site" evidence="13">
    <location>
        <position position="150"/>
    </location>
    <ligand>
        <name>Mg(2+)</name>
        <dbReference type="ChEBI" id="CHEBI:18420"/>
        <label>1</label>
    </ligand>
</feature>
<reference evidence="15" key="1">
    <citation type="submission" date="2020-04" db="EMBL/GenBank/DDBJ databases">
        <authorList>
            <person name="Zhang T."/>
        </authorList>
    </citation>
    <scope>NUCLEOTIDE SEQUENCE</scope>
    <source>
        <strain evidence="15">HKST-UBA15</strain>
    </source>
</reference>
<sequence length="169" mass="18430">MGILVKPGVSERVISIDCGTAITGWAIIDKKGNNLTHIASGAIQTSKNTDMSLRLKHIFEELNELIQEFSPVTMAIEDLFFFKNQKTIVTVSQARGVIILAGVANNLGVFNYTPLQVKSAVTGFGRAEKDQVAFMVGRILKLKDIPTLDDVTDAIAVGICHLNTNHHVR</sequence>
<gene>
    <name evidence="13 15" type="primary">ruvC</name>
    <name evidence="15" type="ORF">KC675_00135</name>
</gene>
<keyword evidence="3 13" id="KW-0540">Nuclease</keyword>
<dbReference type="GO" id="GO:0048476">
    <property type="term" value="C:Holliday junction resolvase complex"/>
    <property type="evidence" value="ECO:0007669"/>
    <property type="project" value="UniProtKB-UniRule"/>
</dbReference>
<reference evidence="15" key="2">
    <citation type="journal article" date="2021" name="Microbiome">
        <title>Successional dynamics and alternative stable states in a saline activated sludge microbial community over 9 years.</title>
        <authorList>
            <person name="Wang Y."/>
            <person name="Ye J."/>
            <person name="Ju F."/>
            <person name="Liu L."/>
            <person name="Boyd J.A."/>
            <person name="Deng Y."/>
            <person name="Parks D.H."/>
            <person name="Jiang X."/>
            <person name="Yin X."/>
            <person name="Woodcroft B.J."/>
            <person name="Tyson G.W."/>
            <person name="Hugenholtz P."/>
            <person name="Polz M.F."/>
            <person name="Zhang T."/>
        </authorList>
    </citation>
    <scope>NUCLEOTIDE SEQUENCE</scope>
    <source>
        <strain evidence="15">HKST-UBA15</strain>
    </source>
</reference>
<evidence type="ECO:0000256" key="11">
    <source>
        <dbReference type="ARBA" id="ARBA00023204"/>
    </source>
</evidence>
<evidence type="ECO:0000256" key="1">
    <source>
        <dbReference type="ARBA" id="ARBA00009518"/>
    </source>
</evidence>
<comment type="caution">
    <text evidence="15">The sequence shown here is derived from an EMBL/GenBank/DDBJ whole genome shotgun (WGS) entry which is preliminary data.</text>
</comment>
<evidence type="ECO:0000256" key="7">
    <source>
        <dbReference type="ARBA" id="ARBA00022801"/>
    </source>
</evidence>
<keyword evidence="10 13" id="KW-0233">DNA recombination</keyword>
<dbReference type="EC" id="3.1.21.10" evidence="13 14"/>
<dbReference type="Gene3D" id="3.30.420.10">
    <property type="entry name" value="Ribonuclease H-like superfamily/Ribonuclease H"/>
    <property type="match status" value="1"/>
</dbReference>
<dbReference type="GO" id="GO:0008821">
    <property type="term" value="F:crossover junction DNA endonuclease activity"/>
    <property type="evidence" value="ECO:0007669"/>
    <property type="project" value="UniProtKB-UniRule"/>
</dbReference>
<keyword evidence="2 13" id="KW-0963">Cytoplasm</keyword>
<evidence type="ECO:0000256" key="8">
    <source>
        <dbReference type="ARBA" id="ARBA00022842"/>
    </source>
</evidence>
<keyword evidence="11 13" id="KW-0234">DNA repair</keyword>
<dbReference type="NCBIfam" id="NF000711">
    <property type="entry name" value="PRK00039.2-1"/>
    <property type="match status" value="1"/>
</dbReference>
<evidence type="ECO:0000256" key="6">
    <source>
        <dbReference type="ARBA" id="ARBA00022763"/>
    </source>
</evidence>
<dbReference type="PRINTS" id="PR00696">
    <property type="entry name" value="RSOLVASERUVC"/>
</dbReference>
<dbReference type="InterPro" id="IPR012337">
    <property type="entry name" value="RNaseH-like_sf"/>
</dbReference>
<evidence type="ECO:0000313" key="16">
    <source>
        <dbReference type="Proteomes" id="UP000745577"/>
    </source>
</evidence>
<evidence type="ECO:0000256" key="14">
    <source>
        <dbReference type="NCBIfam" id="TIGR00228"/>
    </source>
</evidence>
<comment type="subunit">
    <text evidence="13">Homodimer which binds Holliday junction (HJ) DNA. The HJ becomes 2-fold symmetrical on binding to RuvC with unstacked arms; it has a different conformation from HJ DNA in complex with RuvA. In the full resolvosome a probable DNA-RuvA(4)-RuvB(12)-RuvC(2) complex forms which resolves the HJ.</text>
</comment>
<keyword evidence="8 13" id="KW-0460">Magnesium</keyword>
<comment type="function">
    <text evidence="13">The RuvA-RuvB-RuvC complex processes Holliday junction (HJ) DNA during genetic recombination and DNA repair. Endonuclease that resolves HJ intermediates. Cleaves cruciform DNA by making single-stranded nicks across the HJ at symmetrical positions within the homologous arms, yielding a 5'-phosphate and a 3'-hydroxyl group; requires a central core of homology in the junction. The consensus cleavage sequence is 5'-(A/T)TT(C/G)-3'. Cleavage occurs on the 3'-side of the TT dinucleotide at the point of strand exchange. HJ branch migration catalyzed by RuvA-RuvB allows RuvC to scan DNA until it finds its consensus sequence, where it cleaves and resolves the cruciform DNA.</text>
</comment>
<evidence type="ECO:0000256" key="5">
    <source>
        <dbReference type="ARBA" id="ARBA00022759"/>
    </source>
</evidence>
<dbReference type="GO" id="GO:0006310">
    <property type="term" value="P:DNA recombination"/>
    <property type="evidence" value="ECO:0007669"/>
    <property type="project" value="UniProtKB-UniRule"/>
</dbReference>
<dbReference type="FunFam" id="3.30.420.10:FF:000002">
    <property type="entry name" value="Crossover junction endodeoxyribonuclease RuvC"/>
    <property type="match status" value="1"/>
</dbReference>
<feature type="binding site" evidence="13">
    <location>
        <position position="17"/>
    </location>
    <ligand>
        <name>Mg(2+)</name>
        <dbReference type="ChEBI" id="CHEBI:18420"/>
        <label>1</label>
    </ligand>
</feature>
<comment type="cofactor">
    <cofactor evidence="13">
        <name>Mg(2+)</name>
        <dbReference type="ChEBI" id="CHEBI:18420"/>
    </cofactor>
    <text evidence="13">Binds 2 Mg(2+) ion per subunit.</text>
</comment>
<dbReference type="InterPro" id="IPR002176">
    <property type="entry name" value="X-over_junc_endoDNase_RuvC"/>
</dbReference>
<dbReference type="PANTHER" id="PTHR30194:SF3">
    <property type="entry name" value="CROSSOVER JUNCTION ENDODEOXYRIBONUCLEASE RUVC"/>
    <property type="match status" value="1"/>
</dbReference>
<keyword evidence="7 13" id="KW-0378">Hydrolase</keyword>
<dbReference type="HAMAP" id="MF_00034">
    <property type="entry name" value="RuvC"/>
    <property type="match status" value="1"/>
</dbReference>
<dbReference type="NCBIfam" id="TIGR00228">
    <property type="entry name" value="ruvC"/>
    <property type="match status" value="1"/>
</dbReference>
<dbReference type="AlphaFoldDB" id="A0A955I5T5"/>
<keyword evidence="6 13" id="KW-0227">DNA damage</keyword>
<dbReference type="GO" id="GO:0006281">
    <property type="term" value="P:DNA repair"/>
    <property type="evidence" value="ECO:0007669"/>
    <property type="project" value="UniProtKB-UniRule"/>
</dbReference>
<dbReference type="EMBL" id="JAGQLL010000002">
    <property type="protein sequence ID" value="MCA9379570.1"/>
    <property type="molecule type" value="Genomic_DNA"/>
</dbReference>
<feature type="binding site" evidence="13">
    <location>
        <position position="77"/>
    </location>
    <ligand>
        <name>Mg(2+)</name>
        <dbReference type="ChEBI" id="CHEBI:18420"/>
        <label>2</label>
    </ligand>
</feature>
<dbReference type="Pfam" id="PF02075">
    <property type="entry name" value="RuvC"/>
    <property type="match status" value="1"/>
</dbReference>
<dbReference type="Proteomes" id="UP000745577">
    <property type="component" value="Unassembled WGS sequence"/>
</dbReference>
<dbReference type="GO" id="GO:0003677">
    <property type="term" value="F:DNA binding"/>
    <property type="evidence" value="ECO:0007669"/>
    <property type="project" value="UniProtKB-KW"/>
</dbReference>
<dbReference type="GO" id="GO:0000287">
    <property type="term" value="F:magnesium ion binding"/>
    <property type="evidence" value="ECO:0007669"/>
    <property type="project" value="UniProtKB-UniRule"/>
</dbReference>
<name>A0A955I5T5_9BACT</name>
<comment type="catalytic activity">
    <reaction evidence="12 13">
        <text>Endonucleolytic cleavage at a junction such as a reciprocal single-stranded crossover between two homologous DNA duplexes (Holliday junction).</text>
        <dbReference type="EC" id="3.1.21.10"/>
    </reaction>
</comment>
<comment type="subcellular location">
    <subcellularLocation>
        <location evidence="13">Cytoplasm</location>
    </subcellularLocation>
</comment>
<keyword evidence="5 13" id="KW-0255">Endonuclease</keyword>
<evidence type="ECO:0000256" key="4">
    <source>
        <dbReference type="ARBA" id="ARBA00022723"/>
    </source>
</evidence>
<protein>
    <recommendedName>
        <fullName evidence="13 14">Crossover junction endodeoxyribonuclease RuvC</fullName>
        <ecNumber evidence="13 14">3.1.21.10</ecNumber>
    </recommendedName>
    <alternativeName>
        <fullName evidence="13">Holliday junction nuclease RuvC</fullName>
    </alternativeName>
    <alternativeName>
        <fullName evidence="13">Holliday junction resolvase RuvC</fullName>
    </alternativeName>
</protein>
<dbReference type="PANTHER" id="PTHR30194">
    <property type="entry name" value="CROSSOVER JUNCTION ENDODEOXYRIBONUCLEASE RUVC"/>
    <property type="match status" value="1"/>
</dbReference>
<evidence type="ECO:0000256" key="13">
    <source>
        <dbReference type="HAMAP-Rule" id="MF_00034"/>
    </source>
</evidence>
<keyword evidence="9 13" id="KW-0238">DNA-binding</keyword>
<comment type="similarity">
    <text evidence="1 13">Belongs to the RuvC family.</text>
</comment>
<evidence type="ECO:0000256" key="12">
    <source>
        <dbReference type="ARBA" id="ARBA00029354"/>
    </source>
</evidence>
<organism evidence="15 16">
    <name type="scientific">Candidatus Dojkabacteria bacterium</name>
    <dbReference type="NCBI Taxonomy" id="2099670"/>
    <lineage>
        <taxon>Bacteria</taxon>
        <taxon>Candidatus Dojkabacteria</taxon>
    </lineage>
</organism>
<feature type="active site" evidence="13">
    <location>
        <position position="150"/>
    </location>
</feature>
<keyword evidence="4 13" id="KW-0479">Metal-binding</keyword>
<evidence type="ECO:0000256" key="3">
    <source>
        <dbReference type="ARBA" id="ARBA00022722"/>
    </source>
</evidence>
<accession>A0A955I5T5</accession>
<dbReference type="InterPro" id="IPR036397">
    <property type="entry name" value="RNaseH_sf"/>
</dbReference>
<dbReference type="SUPFAM" id="SSF53098">
    <property type="entry name" value="Ribonuclease H-like"/>
    <property type="match status" value="1"/>
</dbReference>
<feature type="active site" evidence="13">
    <location>
        <position position="77"/>
    </location>
</feature>
<evidence type="ECO:0000313" key="15">
    <source>
        <dbReference type="EMBL" id="MCA9379570.1"/>
    </source>
</evidence>
<proteinExistence type="inferred from homology"/>
<dbReference type="GO" id="GO:0005737">
    <property type="term" value="C:cytoplasm"/>
    <property type="evidence" value="ECO:0007669"/>
    <property type="project" value="UniProtKB-SubCell"/>
</dbReference>
<evidence type="ECO:0000256" key="9">
    <source>
        <dbReference type="ARBA" id="ARBA00023125"/>
    </source>
</evidence>
<evidence type="ECO:0000256" key="10">
    <source>
        <dbReference type="ARBA" id="ARBA00023172"/>
    </source>
</evidence>
<dbReference type="CDD" id="cd16962">
    <property type="entry name" value="RuvC"/>
    <property type="match status" value="1"/>
</dbReference>
<evidence type="ECO:0000256" key="2">
    <source>
        <dbReference type="ARBA" id="ARBA00022490"/>
    </source>
</evidence>